<sequence length="312" mass="35186">MEAAMKQTRELEEAKSGGFDEIKTRNKEIGKLNEQVQQLKTKNVKKLKELKAAEANTTVLRKQSEGLESLDGRDDNVVCPSLESSYLCELRWWRFKDAQFAFPPLGVCMIMYVQVSIAQGYLASHENQAGGPTGSTGLVLDFPWARGAFATNLVLCRLDISAVSSKVVMLFWVYYSSFSWNCCSSILTVVSSLQHDGLFHAWMYPFWKILNRYPKEKVFKVEDRRVLCLARMVKNIPYSLPHQEGEKISGSLPHEEGGKEPREKKEEKEESFNRLAPPRPPPECCSTTAVGMLHHNGTTKGRRSATAPPSDH</sequence>
<organism evidence="3 4">
    <name type="scientific">Dendrobium catenatum</name>
    <dbReference type="NCBI Taxonomy" id="906689"/>
    <lineage>
        <taxon>Eukaryota</taxon>
        <taxon>Viridiplantae</taxon>
        <taxon>Streptophyta</taxon>
        <taxon>Embryophyta</taxon>
        <taxon>Tracheophyta</taxon>
        <taxon>Spermatophyta</taxon>
        <taxon>Magnoliopsida</taxon>
        <taxon>Liliopsida</taxon>
        <taxon>Asparagales</taxon>
        <taxon>Orchidaceae</taxon>
        <taxon>Epidendroideae</taxon>
        <taxon>Malaxideae</taxon>
        <taxon>Dendrobiinae</taxon>
        <taxon>Dendrobium</taxon>
    </lineage>
</organism>
<name>A0A2I0XDM3_9ASPA</name>
<feature type="coiled-coil region" evidence="1">
    <location>
        <begin position="22"/>
        <end position="56"/>
    </location>
</feature>
<dbReference type="Proteomes" id="UP000233837">
    <property type="component" value="Unassembled WGS sequence"/>
</dbReference>
<reference evidence="3 4" key="1">
    <citation type="journal article" date="2016" name="Sci. Rep.">
        <title>The Dendrobium catenatum Lindl. genome sequence provides insights into polysaccharide synthase, floral development and adaptive evolution.</title>
        <authorList>
            <person name="Zhang G.Q."/>
            <person name="Xu Q."/>
            <person name="Bian C."/>
            <person name="Tsai W.C."/>
            <person name="Yeh C.M."/>
            <person name="Liu K.W."/>
            <person name="Yoshida K."/>
            <person name="Zhang L.S."/>
            <person name="Chang S.B."/>
            <person name="Chen F."/>
            <person name="Shi Y."/>
            <person name="Su Y.Y."/>
            <person name="Zhang Y.Q."/>
            <person name="Chen L.J."/>
            <person name="Yin Y."/>
            <person name="Lin M."/>
            <person name="Huang H."/>
            <person name="Deng H."/>
            <person name="Wang Z.W."/>
            <person name="Zhu S.L."/>
            <person name="Zhao X."/>
            <person name="Deng C."/>
            <person name="Niu S.C."/>
            <person name="Huang J."/>
            <person name="Wang M."/>
            <person name="Liu G.H."/>
            <person name="Yang H.J."/>
            <person name="Xiao X.J."/>
            <person name="Hsiao Y.Y."/>
            <person name="Wu W.L."/>
            <person name="Chen Y.Y."/>
            <person name="Mitsuda N."/>
            <person name="Ohme-Takagi M."/>
            <person name="Luo Y.B."/>
            <person name="Van de Peer Y."/>
            <person name="Liu Z.J."/>
        </authorList>
    </citation>
    <scope>NUCLEOTIDE SEQUENCE [LARGE SCALE GENOMIC DNA]</scope>
    <source>
        <tissue evidence="3">The whole plant</tissue>
    </source>
</reference>
<keyword evidence="4" id="KW-1185">Reference proteome</keyword>
<dbReference type="EMBL" id="KZ501954">
    <property type="protein sequence ID" value="PKU85994.1"/>
    <property type="molecule type" value="Genomic_DNA"/>
</dbReference>
<accession>A0A2I0XDM3</accession>
<dbReference type="AlphaFoldDB" id="A0A2I0XDM3"/>
<evidence type="ECO:0000256" key="2">
    <source>
        <dbReference type="SAM" id="MobiDB-lite"/>
    </source>
</evidence>
<evidence type="ECO:0000313" key="4">
    <source>
        <dbReference type="Proteomes" id="UP000233837"/>
    </source>
</evidence>
<evidence type="ECO:0000313" key="3">
    <source>
        <dbReference type="EMBL" id="PKU85994.1"/>
    </source>
</evidence>
<protein>
    <submittedName>
        <fullName evidence="3">Uncharacterized protein</fullName>
    </submittedName>
</protein>
<keyword evidence="1" id="KW-0175">Coiled coil</keyword>
<evidence type="ECO:0000256" key="1">
    <source>
        <dbReference type="SAM" id="Coils"/>
    </source>
</evidence>
<reference evidence="3 4" key="2">
    <citation type="journal article" date="2017" name="Nature">
        <title>The Apostasia genome and the evolution of orchids.</title>
        <authorList>
            <person name="Zhang G.Q."/>
            <person name="Liu K.W."/>
            <person name="Li Z."/>
            <person name="Lohaus R."/>
            <person name="Hsiao Y.Y."/>
            <person name="Niu S.C."/>
            <person name="Wang J.Y."/>
            <person name="Lin Y.C."/>
            <person name="Xu Q."/>
            <person name="Chen L.J."/>
            <person name="Yoshida K."/>
            <person name="Fujiwara S."/>
            <person name="Wang Z.W."/>
            <person name="Zhang Y.Q."/>
            <person name="Mitsuda N."/>
            <person name="Wang M."/>
            <person name="Liu G.H."/>
            <person name="Pecoraro L."/>
            <person name="Huang H.X."/>
            <person name="Xiao X.J."/>
            <person name="Lin M."/>
            <person name="Wu X.Y."/>
            <person name="Wu W.L."/>
            <person name="Chen Y.Y."/>
            <person name="Chang S.B."/>
            <person name="Sakamoto S."/>
            <person name="Ohme-Takagi M."/>
            <person name="Yagi M."/>
            <person name="Zeng S.J."/>
            <person name="Shen C.Y."/>
            <person name="Yeh C.M."/>
            <person name="Luo Y.B."/>
            <person name="Tsai W.C."/>
            <person name="Van de Peer Y."/>
            <person name="Liu Z.J."/>
        </authorList>
    </citation>
    <scope>NUCLEOTIDE SEQUENCE [LARGE SCALE GENOMIC DNA]</scope>
    <source>
        <tissue evidence="3">The whole plant</tissue>
    </source>
</reference>
<dbReference type="STRING" id="906689.A0A2I0XDM3"/>
<feature type="region of interest" description="Disordered" evidence="2">
    <location>
        <begin position="244"/>
        <end position="312"/>
    </location>
</feature>
<proteinExistence type="predicted"/>
<gene>
    <name evidence="3" type="ORF">MA16_Dca001825</name>
</gene>
<dbReference type="Gene3D" id="1.20.5.110">
    <property type="match status" value="1"/>
</dbReference>
<feature type="compositionally biased region" description="Basic and acidic residues" evidence="2">
    <location>
        <begin position="244"/>
        <end position="272"/>
    </location>
</feature>